<evidence type="ECO:0000313" key="2">
    <source>
        <dbReference type="Proteomes" id="UP000184389"/>
    </source>
</evidence>
<dbReference type="AlphaFoldDB" id="A0A1M5YCQ6"/>
<dbReference type="PANTHER" id="PTHR39450">
    <property type="entry name" value="MOLYBDOPTERIN OXIDOREDUCTASE, 4FE-4S CLUSTER-BINDING SUBUNIT"/>
    <property type="match status" value="1"/>
</dbReference>
<dbReference type="PANTHER" id="PTHR39450:SF1">
    <property type="entry name" value="DUF1667 DOMAIN-CONTAINING PROTEIN"/>
    <property type="match status" value="1"/>
</dbReference>
<protein>
    <submittedName>
        <fullName evidence="1">CxxC motif-containing protein</fullName>
    </submittedName>
</protein>
<dbReference type="Gene3D" id="3.10.530.10">
    <property type="entry name" value="CPE0013-like"/>
    <property type="match status" value="1"/>
</dbReference>
<dbReference type="RefSeq" id="WP_072744768.1">
    <property type="nucleotide sequence ID" value="NZ_FQXR01000010.1"/>
</dbReference>
<dbReference type="InterPro" id="IPR036593">
    <property type="entry name" value="CPE0013-like_sf"/>
</dbReference>
<dbReference type="OrthoDB" id="9811531at2"/>
<dbReference type="STRING" id="1123281.SAMN02745180_02122"/>
<dbReference type="SUPFAM" id="SSF160148">
    <property type="entry name" value="CPE0013-like"/>
    <property type="match status" value="1"/>
</dbReference>
<reference evidence="1 2" key="1">
    <citation type="submission" date="2016-11" db="EMBL/GenBank/DDBJ databases">
        <authorList>
            <person name="Jaros S."/>
            <person name="Januszkiewicz K."/>
            <person name="Wedrychowicz H."/>
        </authorList>
    </citation>
    <scope>NUCLEOTIDE SEQUENCE [LARGE SCALE GENOMIC DNA]</scope>
    <source>
        <strain evidence="1 2">DSM 13106</strain>
    </source>
</reference>
<dbReference type="Pfam" id="PF07892">
    <property type="entry name" value="DUF1667"/>
    <property type="match status" value="1"/>
</dbReference>
<name>A0A1M5YCQ6_9FIRM</name>
<accession>A0A1M5YCQ6</accession>
<gene>
    <name evidence="1" type="ORF">SAMN02745180_02122</name>
</gene>
<organism evidence="1 2">
    <name type="scientific">Sporanaerobacter acetigenes DSM 13106</name>
    <dbReference type="NCBI Taxonomy" id="1123281"/>
    <lineage>
        <taxon>Bacteria</taxon>
        <taxon>Bacillati</taxon>
        <taxon>Bacillota</taxon>
        <taxon>Tissierellia</taxon>
        <taxon>Tissierellales</taxon>
        <taxon>Sporanaerobacteraceae</taxon>
        <taxon>Sporanaerobacter</taxon>
    </lineage>
</organism>
<proteinExistence type="predicted"/>
<dbReference type="EMBL" id="FQXR01000010">
    <property type="protein sequence ID" value="SHI09746.1"/>
    <property type="molecule type" value="Genomic_DNA"/>
</dbReference>
<keyword evidence="2" id="KW-1185">Reference proteome</keyword>
<dbReference type="Proteomes" id="UP000184389">
    <property type="component" value="Unassembled WGS sequence"/>
</dbReference>
<sequence length="119" mass="13086">METKNYTCIVCPLSCQIALSIDNDEIIQVTGNTCRRGEEFARNEYKNPVRTLTTVVSLQNSEYRCLPVISDGSISKDKLMECLEFLKNIKVSAPVSGGDVIVEDILSTGVNIIAAKTIK</sequence>
<evidence type="ECO:0000313" key="1">
    <source>
        <dbReference type="EMBL" id="SHI09746.1"/>
    </source>
</evidence>
<dbReference type="InterPro" id="IPR012460">
    <property type="entry name" value="DUF1667"/>
</dbReference>